<name>A0ABQ9W1P6_SAGOE</name>
<dbReference type="Proteomes" id="UP001266305">
    <property type="component" value="Unassembled WGS sequence"/>
</dbReference>
<evidence type="ECO:0000313" key="3">
    <source>
        <dbReference type="Proteomes" id="UP001266305"/>
    </source>
</evidence>
<gene>
    <name evidence="2" type="ORF">P7K49_006001</name>
</gene>
<sequence length="139" mass="15076">MRLSTPGTADISCAHITSWELKGQTTLRNCHCTTHGNFQTTLMSLGLWAQRPVASSMFCQLPPSSLALWPCHSRVHSQQGQPRDPMVPGGLQAATRPHQPLSQVARSSADQVPSGSSDFWRGICALWPGPAHVHGVQED</sequence>
<reference evidence="2 3" key="1">
    <citation type="submission" date="2023-05" db="EMBL/GenBank/DDBJ databases">
        <title>B98-5 Cell Line De Novo Hybrid Assembly: An Optical Mapping Approach.</title>
        <authorList>
            <person name="Kananen K."/>
            <person name="Auerbach J.A."/>
            <person name="Kautto E."/>
            <person name="Blachly J.S."/>
        </authorList>
    </citation>
    <scope>NUCLEOTIDE SEQUENCE [LARGE SCALE GENOMIC DNA]</scope>
    <source>
        <strain evidence="2">B95-8</strain>
        <tissue evidence="2">Cell line</tissue>
    </source>
</reference>
<proteinExistence type="predicted"/>
<evidence type="ECO:0000313" key="2">
    <source>
        <dbReference type="EMBL" id="KAK2115375.1"/>
    </source>
</evidence>
<feature type="compositionally biased region" description="Polar residues" evidence="1">
    <location>
        <begin position="100"/>
        <end position="110"/>
    </location>
</feature>
<dbReference type="EMBL" id="JASSZA010000003">
    <property type="protein sequence ID" value="KAK2115375.1"/>
    <property type="molecule type" value="Genomic_DNA"/>
</dbReference>
<keyword evidence="3" id="KW-1185">Reference proteome</keyword>
<organism evidence="2 3">
    <name type="scientific">Saguinus oedipus</name>
    <name type="common">Cotton-top tamarin</name>
    <name type="synonym">Oedipomidas oedipus</name>
    <dbReference type="NCBI Taxonomy" id="9490"/>
    <lineage>
        <taxon>Eukaryota</taxon>
        <taxon>Metazoa</taxon>
        <taxon>Chordata</taxon>
        <taxon>Craniata</taxon>
        <taxon>Vertebrata</taxon>
        <taxon>Euteleostomi</taxon>
        <taxon>Mammalia</taxon>
        <taxon>Eutheria</taxon>
        <taxon>Euarchontoglires</taxon>
        <taxon>Primates</taxon>
        <taxon>Haplorrhini</taxon>
        <taxon>Platyrrhini</taxon>
        <taxon>Cebidae</taxon>
        <taxon>Callitrichinae</taxon>
        <taxon>Saguinus</taxon>
    </lineage>
</organism>
<comment type="caution">
    <text evidence="2">The sequence shown here is derived from an EMBL/GenBank/DDBJ whole genome shotgun (WGS) entry which is preliminary data.</text>
</comment>
<accession>A0ABQ9W1P6</accession>
<feature type="region of interest" description="Disordered" evidence="1">
    <location>
        <begin position="76"/>
        <end position="110"/>
    </location>
</feature>
<protein>
    <submittedName>
        <fullName evidence="2">Uncharacterized protein</fullName>
    </submittedName>
</protein>
<evidence type="ECO:0000256" key="1">
    <source>
        <dbReference type="SAM" id="MobiDB-lite"/>
    </source>
</evidence>